<keyword evidence="3" id="KW-1185">Reference proteome</keyword>
<keyword evidence="1" id="KW-0812">Transmembrane</keyword>
<protein>
    <submittedName>
        <fullName evidence="2">Uncharacterized protein</fullName>
    </submittedName>
</protein>
<proteinExistence type="predicted"/>
<dbReference type="Proteomes" id="UP000321353">
    <property type="component" value="Chromosome"/>
</dbReference>
<dbReference type="AlphaFoldDB" id="A0A5B9MI47"/>
<sequence>MKCNYRQTHRAPLCLLVYVIAVVFLGLGLVLRGEPVIQ</sequence>
<evidence type="ECO:0000313" key="2">
    <source>
        <dbReference type="EMBL" id="QEG00170.1"/>
    </source>
</evidence>
<feature type="transmembrane region" description="Helical" evidence="1">
    <location>
        <begin position="12"/>
        <end position="31"/>
    </location>
</feature>
<accession>A0A5B9MI47</accession>
<evidence type="ECO:0000313" key="3">
    <source>
        <dbReference type="Proteomes" id="UP000321353"/>
    </source>
</evidence>
<name>A0A5B9MI47_9BACT</name>
<organism evidence="2 3">
    <name type="scientific">Stieleria maiorica</name>
    <dbReference type="NCBI Taxonomy" id="2795974"/>
    <lineage>
        <taxon>Bacteria</taxon>
        <taxon>Pseudomonadati</taxon>
        <taxon>Planctomycetota</taxon>
        <taxon>Planctomycetia</taxon>
        <taxon>Pirellulales</taxon>
        <taxon>Pirellulaceae</taxon>
        <taxon>Stieleria</taxon>
    </lineage>
</organism>
<evidence type="ECO:0000256" key="1">
    <source>
        <dbReference type="SAM" id="Phobius"/>
    </source>
</evidence>
<keyword evidence="1" id="KW-0472">Membrane</keyword>
<dbReference type="EMBL" id="CP036264">
    <property type="protein sequence ID" value="QEG00170.1"/>
    <property type="molecule type" value="Genomic_DNA"/>
</dbReference>
<gene>
    <name evidence="2" type="ORF">Mal15_42390</name>
</gene>
<reference evidence="2 3" key="1">
    <citation type="submission" date="2019-02" db="EMBL/GenBank/DDBJ databases">
        <title>Planctomycetal bacteria perform biofilm scaping via a novel small molecule.</title>
        <authorList>
            <person name="Jeske O."/>
            <person name="Boedeker C."/>
            <person name="Wiegand S."/>
            <person name="Breitling P."/>
            <person name="Kallscheuer N."/>
            <person name="Jogler M."/>
            <person name="Rohde M."/>
            <person name="Petersen J."/>
            <person name="Medema M.H."/>
            <person name="Surup F."/>
            <person name="Jogler C."/>
        </authorList>
    </citation>
    <scope>NUCLEOTIDE SEQUENCE [LARGE SCALE GENOMIC DNA]</scope>
    <source>
        <strain evidence="2 3">Mal15</strain>
    </source>
</reference>
<dbReference type="KEGG" id="smam:Mal15_42390"/>
<keyword evidence="1" id="KW-1133">Transmembrane helix</keyword>